<gene>
    <name evidence="1" type="primary">orf116</name>
</gene>
<protein>
    <submittedName>
        <fullName evidence="1">Uncharacterized protein</fullName>
    </submittedName>
</protein>
<geneLocation type="mitochondrion" evidence="1"/>
<evidence type="ECO:0000313" key="1">
    <source>
        <dbReference type="EMBL" id="QCI56454.1"/>
    </source>
</evidence>
<proteinExistence type="predicted"/>
<dbReference type="AlphaFoldDB" id="A0A4P8D2S9"/>
<reference evidence="1" key="1">
    <citation type="journal article" date="2018" name="Mitochondrial DNA Part B Resour">
        <title>The complete mitochondrial genome of the Basidiomycete edible fungus Hypsizygus marmoreus.</title>
        <authorList>
            <person name="Wu Y.-Y."/>
            <person name="Shang J.-J."/>
            <person name="Li Y."/>
            <person name="Zhou C.-L."/>
            <person name="Hou D."/>
            <person name="Li J.-L."/>
            <person name="Tan Q."/>
            <person name="Bao D.-P."/>
            <person name="Yang R.-H."/>
        </authorList>
    </citation>
    <scope>NUCLEOTIDE SEQUENCE</scope>
</reference>
<organism evidence="1">
    <name type="scientific">Hypsizygus marmoreus</name>
    <name type="common">White beech mushroom</name>
    <name type="synonym">Agaricus marmoreus</name>
    <dbReference type="NCBI Taxonomy" id="39966"/>
    <lineage>
        <taxon>Eukaryota</taxon>
        <taxon>Fungi</taxon>
        <taxon>Dikarya</taxon>
        <taxon>Basidiomycota</taxon>
        <taxon>Agaricomycotina</taxon>
        <taxon>Agaricomycetes</taxon>
        <taxon>Agaricomycetidae</taxon>
        <taxon>Agaricales</taxon>
        <taxon>Tricholomatineae</taxon>
        <taxon>Lyophyllaceae</taxon>
        <taxon>Hypsizygus</taxon>
    </lineage>
</organism>
<accession>A0A4P8D2S9</accession>
<sequence length="116" mass="13910">MEERSEQAKELLMRCTRHFVIHEKYLKTPDKTTEKSELKLLLERSNVDFATEFEVFKRSNKDYFKTDPRFQELFDSQNKDLNNESTIESSSKTILDKKIITQMVEMRLINHLCFLV</sequence>
<name>A0A4P8D2S9_HYPMA</name>
<keyword evidence="1" id="KW-0496">Mitochondrion</keyword>
<dbReference type="EMBL" id="MH746465">
    <property type="protein sequence ID" value="QCI56454.1"/>
    <property type="molecule type" value="Genomic_DNA"/>
</dbReference>